<accession>A0A917J3F6</accession>
<reference evidence="3" key="2">
    <citation type="submission" date="2020-09" db="EMBL/GenBank/DDBJ databases">
        <authorList>
            <person name="Sun Q."/>
            <person name="Zhou Y."/>
        </authorList>
    </citation>
    <scope>NUCLEOTIDE SEQUENCE</scope>
    <source>
        <strain evidence="3">CGMCC 1.15290</strain>
    </source>
</reference>
<dbReference type="PANTHER" id="PTHR12526">
    <property type="entry name" value="GLYCOSYLTRANSFERASE"/>
    <property type="match status" value="1"/>
</dbReference>
<name>A0A917J3F6_9BACT</name>
<gene>
    <name evidence="3" type="primary">rgpA</name>
    <name evidence="3" type="ORF">GCM10011379_50690</name>
</gene>
<dbReference type="InterPro" id="IPR001296">
    <property type="entry name" value="Glyco_trans_1"/>
</dbReference>
<dbReference type="RefSeq" id="WP_188957807.1">
    <property type="nucleotide sequence ID" value="NZ_BMIB01000005.1"/>
</dbReference>
<evidence type="ECO:0000313" key="4">
    <source>
        <dbReference type="Proteomes" id="UP000627292"/>
    </source>
</evidence>
<organism evidence="3 4">
    <name type="scientific">Filimonas zeae</name>
    <dbReference type="NCBI Taxonomy" id="1737353"/>
    <lineage>
        <taxon>Bacteria</taxon>
        <taxon>Pseudomonadati</taxon>
        <taxon>Bacteroidota</taxon>
        <taxon>Chitinophagia</taxon>
        <taxon>Chitinophagales</taxon>
        <taxon>Chitinophagaceae</taxon>
        <taxon>Filimonas</taxon>
    </lineage>
</organism>
<dbReference type="Pfam" id="PF00534">
    <property type="entry name" value="Glycos_transf_1"/>
    <property type="match status" value="1"/>
</dbReference>
<dbReference type="Pfam" id="PF09314">
    <property type="entry name" value="DUF1972"/>
    <property type="match status" value="1"/>
</dbReference>
<feature type="domain" description="DUF1972" evidence="2">
    <location>
        <begin position="4"/>
        <end position="174"/>
    </location>
</feature>
<dbReference type="Proteomes" id="UP000627292">
    <property type="component" value="Unassembled WGS sequence"/>
</dbReference>
<protein>
    <submittedName>
        <fullName evidence="3">Rhamnosyltransferase</fullName>
    </submittedName>
</protein>
<dbReference type="EMBL" id="BMIB01000005">
    <property type="protein sequence ID" value="GGH80188.1"/>
    <property type="molecule type" value="Genomic_DNA"/>
</dbReference>
<dbReference type="SUPFAM" id="SSF53756">
    <property type="entry name" value="UDP-Glycosyltransferase/glycogen phosphorylase"/>
    <property type="match status" value="1"/>
</dbReference>
<evidence type="ECO:0000259" key="2">
    <source>
        <dbReference type="Pfam" id="PF09314"/>
    </source>
</evidence>
<dbReference type="GO" id="GO:0016757">
    <property type="term" value="F:glycosyltransferase activity"/>
    <property type="evidence" value="ECO:0007669"/>
    <property type="project" value="InterPro"/>
</dbReference>
<dbReference type="InterPro" id="IPR015393">
    <property type="entry name" value="DUF1972"/>
</dbReference>
<sequence>MNKKHVAIIGTVGVPGKYGGFETLAHNLIIQLKERLDFSVYCSFAAYEEHPQEWETASLKYIKLKANGIQSIPYDIISLLSAVKHADVILVLGVSGAVILPFLPKKLKKRLIVNIDGIEWKRDKWSPGIKAYLKFCEKLAVKHAGVVVADNLEIQKYVEDAYARRSELIEYGADHIAENSVNKTQNVPYAFTVCRIEPENNIHLILEVFAETDYQLKMVGGWNQSDYGRDLYSKYNQCENIELINPIYNQKELDLIRGNARIYIHGHSAGGTNPSLVEAMYLGLPVVAFDVRYNRETTGNKAYFFSNASSLKEVLKNLSDADLANCARDLKEMAMTRYTWKVIAEKYEKVINGVK</sequence>
<reference evidence="3" key="1">
    <citation type="journal article" date="2014" name="Int. J. Syst. Evol. Microbiol.">
        <title>Complete genome sequence of Corynebacterium casei LMG S-19264T (=DSM 44701T), isolated from a smear-ripened cheese.</title>
        <authorList>
            <consortium name="US DOE Joint Genome Institute (JGI-PGF)"/>
            <person name="Walter F."/>
            <person name="Albersmeier A."/>
            <person name="Kalinowski J."/>
            <person name="Ruckert C."/>
        </authorList>
    </citation>
    <scope>NUCLEOTIDE SEQUENCE</scope>
    <source>
        <strain evidence="3">CGMCC 1.15290</strain>
    </source>
</reference>
<proteinExistence type="predicted"/>
<dbReference type="AlphaFoldDB" id="A0A917J3F6"/>
<dbReference type="Gene3D" id="3.40.50.2000">
    <property type="entry name" value="Glycogen Phosphorylase B"/>
    <property type="match status" value="2"/>
</dbReference>
<evidence type="ECO:0000313" key="3">
    <source>
        <dbReference type="EMBL" id="GGH80188.1"/>
    </source>
</evidence>
<keyword evidence="4" id="KW-1185">Reference proteome</keyword>
<feature type="domain" description="Glycosyl transferase family 1" evidence="1">
    <location>
        <begin position="180"/>
        <end position="305"/>
    </location>
</feature>
<comment type="caution">
    <text evidence="3">The sequence shown here is derived from an EMBL/GenBank/DDBJ whole genome shotgun (WGS) entry which is preliminary data.</text>
</comment>
<evidence type="ECO:0000259" key="1">
    <source>
        <dbReference type="Pfam" id="PF00534"/>
    </source>
</evidence>